<dbReference type="Proteomes" id="UP001279734">
    <property type="component" value="Unassembled WGS sequence"/>
</dbReference>
<dbReference type="EMBL" id="BSYO01000008">
    <property type="protein sequence ID" value="GMH08367.1"/>
    <property type="molecule type" value="Genomic_DNA"/>
</dbReference>
<evidence type="ECO:0000313" key="1">
    <source>
        <dbReference type="EMBL" id="GMH08367.1"/>
    </source>
</evidence>
<gene>
    <name evidence="1" type="ORF">Nepgr_010207</name>
</gene>
<accession>A0AAD3XKU9</accession>
<evidence type="ECO:0000313" key="2">
    <source>
        <dbReference type="Proteomes" id="UP001279734"/>
    </source>
</evidence>
<keyword evidence="2" id="KW-1185">Reference proteome</keyword>
<organism evidence="1 2">
    <name type="scientific">Nepenthes gracilis</name>
    <name type="common">Slender pitcher plant</name>
    <dbReference type="NCBI Taxonomy" id="150966"/>
    <lineage>
        <taxon>Eukaryota</taxon>
        <taxon>Viridiplantae</taxon>
        <taxon>Streptophyta</taxon>
        <taxon>Embryophyta</taxon>
        <taxon>Tracheophyta</taxon>
        <taxon>Spermatophyta</taxon>
        <taxon>Magnoliopsida</taxon>
        <taxon>eudicotyledons</taxon>
        <taxon>Gunneridae</taxon>
        <taxon>Pentapetalae</taxon>
        <taxon>Caryophyllales</taxon>
        <taxon>Nepenthaceae</taxon>
        <taxon>Nepenthes</taxon>
    </lineage>
</organism>
<protein>
    <submittedName>
        <fullName evidence="1">Uncharacterized protein</fullName>
    </submittedName>
</protein>
<dbReference type="AlphaFoldDB" id="A0AAD3XKU9"/>
<comment type="caution">
    <text evidence="1">The sequence shown here is derived from an EMBL/GenBank/DDBJ whole genome shotgun (WGS) entry which is preliminary data.</text>
</comment>
<sequence>MDEKLCLLFPKTIVNHDVFHASRQNSLVRGSCIGFVTGGSEHSRWRESAVVATKYIDGGGSGGGGGKGGLPLETATIKTLTQVF</sequence>
<proteinExistence type="predicted"/>
<reference evidence="1" key="1">
    <citation type="submission" date="2023-05" db="EMBL/GenBank/DDBJ databases">
        <title>Nepenthes gracilis genome sequencing.</title>
        <authorList>
            <person name="Fukushima K."/>
        </authorList>
    </citation>
    <scope>NUCLEOTIDE SEQUENCE</scope>
    <source>
        <strain evidence="1">SING2019-196</strain>
    </source>
</reference>
<name>A0AAD3XKU9_NEPGR</name>